<dbReference type="Pfam" id="PF01547">
    <property type="entry name" value="SBP_bac_1"/>
    <property type="match status" value="1"/>
</dbReference>
<name>A0AAU7DSP1_9MICO</name>
<dbReference type="PANTHER" id="PTHR43649">
    <property type="entry name" value="ARABINOSE-BINDING PROTEIN-RELATED"/>
    <property type="match status" value="1"/>
</dbReference>
<dbReference type="EMBL" id="CP146203">
    <property type="protein sequence ID" value="XBH20959.1"/>
    <property type="molecule type" value="Genomic_DNA"/>
</dbReference>
<dbReference type="PROSITE" id="PS51257">
    <property type="entry name" value="PROKAR_LIPOPROTEIN"/>
    <property type="match status" value="1"/>
</dbReference>
<accession>A0AAU7DSP1</accession>
<evidence type="ECO:0000256" key="1">
    <source>
        <dbReference type="SAM" id="SignalP"/>
    </source>
</evidence>
<proteinExistence type="predicted"/>
<dbReference type="InterPro" id="IPR006059">
    <property type="entry name" value="SBP"/>
</dbReference>
<dbReference type="PANTHER" id="PTHR43649:SF14">
    <property type="entry name" value="BLR3389 PROTEIN"/>
    <property type="match status" value="1"/>
</dbReference>
<feature type="chain" id="PRO_5043851318" evidence="1">
    <location>
        <begin position="28"/>
        <end position="449"/>
    </location>
</feature>
<protein>
    <submittedName>
        <fullName evidence="2">Sugar ABC transporter substrate-binding protein</fullName>
    </submittedName>
</protein>
<dbReference type="CDD" id="cd13585">
    <property type="entry name" value="PBP2_TMBP_like"/>
    <property type="match status" value="1"/>
</dbReference>
<evidence type="ECO:0000313" key="2">
    <source>
        <dbReference type="EMBL" id="XBH20959.1"/>
    </source>
</evidence>
<dbReference type="SUPFAM" id="SSF53850">
    <property type="entry name" value="Periplasmic binding protein-like II"/>
    <property type="match status" value="1"/>
</dbReference>
<sequence length="449" mass="48005">MASSKKSVARWLSVTATAAMLAGSLVACGSSDKPVETPDAGDVESALDEKSSLLVWGWDPAIEPVAAAFEAKYPNVDVEVVNVGTNADHYTKVQNAITAGKGAPDLAQMEYQAIPQFALSDGLADLTELGAKDLESKYTPAAWNNVLVNDGIYGLPWGTGPMALFYNSAVFEKHGVEVPTTWAEYTQAAKDLKAADPAVRITNDSGDAGFSTSMIWQAGGQPFKIDGEKVEINLQDEGSVKWATAWNELVQDELVAPISSWSDEWYQGLGNGTIASLTIGAWMAGNLESGVPDGAGDWRVAPMPVWEAGDTGTSENGGGAFSMLKGSENKIVAQQFLEFMTASTEGQTITLETVGGIPSTVAELANDEWLNREWEYFGGQKVNQVLADSANNVITGWQYLPFQVYANSVFADSVGQSYENRTDINEGLKAWQSTVAEFGTQQGFDVTSK</sequence>
<reference evidence="2" key="1">
    <citation type="submission" date="2024-02" db="EMBL/GenBank/DDBJ databases">
        <title>Tomenella chthoni gen. nov. sp. nov., a member of the family Jonesiaceae isolated from bat guano.</title>
        <authorList>
            <person name="Miller S.L."/>
            <person name="King J."/>
            <person name="Sankaranarayanan K."/>
            <person name="Lawson P.A."/>
        </authorList>
    </citation>
    <scope>NUCLEOTIDE SEQUENCE</scope>
    <source>
        <strain evidence="2">BS-20</strain>
    </source>
</reference>
<dbReference type="AlphaFoldDB" id="A0AAU7DSP1"/>
<keyword evidence="1" id="KW-0732">Signal</keyword>
<feature type="signal peptide" evidence="1">
    <location>
        <begin position="1"/>
        <end position="27"/>
    </location>
</feature>
<organism evidence="2">
    <name type="scientific">Jonesiaceae bacterium BS-20</name>
    <dbReference type="NCBI Taxonomy" id="3120821"/>
    <lineage>
        <taxon>Bacteria</taxon>
        <taxon>Bacillati</taxon>
        <taxon>Actinomycetota</taxon>
        <taxon>Actinomycetes</taxon>
        <taxon>Micrococcales</taxon>
        <taxon>Jonesiaceae</taxon>
    </lineage>
</organism>
<dbReference type="InterPro" id="IPR050490">
    <property type="entry name" value="Bact_solute-bd_prot1"/>
</dbReference>
<gene>
    <name evidence="2" type="ORF">V5R04_12140</name>
</gene>
<dbReference type="Gene3D" id="3.40.190.10">
    <property type="entry name" value="Periplasmic binding protein-like II"/>
    <property type="match status" value="1"/>
</dbReference>